<feature type="transmembrane region" description="Helical" evidence="2">
    <location>
        <begin position="377"/>
        <end position="398"/>
    </location>
</feature>
<sequence>MAGVIQTNRRRPPFPYPPTRVRGRSPGLGAGLLGGVVAAGLGLGSFAVPVIVLWISSPYPDSGPGSALHVAAALWLLAHGAELVRTDTLTGVPAPLGVTPLLLLVLPTVLLHRAARDATDTGDGGPLVPPRTAWSGVVAGYLTVAGAAAVYAQDGALRPSWVWTVLWLPLVTAVAAGSGVWAAYGCPRAPLERALGRLSPGVRRLLLAPGPRARLGPSSRAAGAGALVFTGGGALVLGVSLVGHSGAAQAGFVRLTEGWSGRFAVLLLCLALLPNAVLWAVAYALGPGFQLGAGHVVAPFASSPAPLLPPFPLLAAVPEPGPGTQLHWASAAVPVAAGVTIGWFVAAASVRDTRDGDEDGHGNGHGSGRAWSWRRTAGAAGLACLVCALGLGVCAQLAGGPLGNAVLARFGPVGWQVAGAALLWTTPAAVPTALVVWVWRCWVGRLFGRGEGGEYGEHGRDEARIGRPRDGAARPARPPRAVLRTPQRYDASVEPYDVLPLDPPSADPTAWPDDDTVRRSRWAALTQAPRHPEDAEPEPRPPSATEPEEHRPTQQATEERPKDGAAAKEDDEAAEEPRKKPEKEPSTEPRPPKTPTEAGTPRPATEP</sequence>
<organism evidence="3 4">
    <name type="scientific">Streptomyces mexicanus</name>
    <dbReference type="NCBI Taxonomy" id="178566"/>
    <lineage>
        <taxon>Bacteria</taxon>
        <taxon>Bacillati</taxon>
        <taxon>Actinomycetota</taxon>
        <taxon>Actinomycetes</taxon>
        <taxon>Kitasatosporales</taxon>
        <taxon>Streptomycetaceae</taxon>
        <taxon>Streptomyces</taxon>
    </lineage>
</organism>
<keyword evidence="2" id="KW-0472">Membrane</keyword>
<reference evidence="3 4" key="1">
    <citation type="submission" date="2020-08" db="EMBL/GenBank/DDBJ databases">
        <title>Whole-Genome Sequence of French Clinical Streptomyces mexicanus Strain Q0842.</title>
        <authorList>
            <person name="Boxberger M."/>
            <person name="La Scola B."/>
        </authorList>
    </citation>
    <scope>NUCLEOTIDE SEQUENCE [LARGE SCALE GENOMIC DNA]</scope>
    <source>
        <strain evidence="3 4">Marseille-Q0842</strain>
    </source>
</reference>
<keyword evidence="2" id="KW-1133">Transmembrane helix</keyword>
<feature type="transmembrane region" description="Helical" evidence="2">
    <location>
        <begin position="30"/>
        <end position="55"/>
    </location>
</feature>
<feature type="region of interest" description="Disordered" evidence="1">
    <location>
        <begin position="452"/>
        <end position="514"/>
    </location>
</feature>
<dbReference type="InterPro" id="IPR045931">
    <property type="entry name" value="DUF6350"/>
</dbReference>
<evidence type="ECO:0000256" key="1">
    <source>
        <dbReference type="SAM" id="MobiDB-lite"/>
    </source>
</evidence>
<feature type="region of interest" description="Disordered" evidence="1">
    <location>
        <begin position="526"/>
        <end position="607"/>
    </location>
</feature>
<feature type="transmembrane region" description="Helical" evidence="2">
    <location>
        <begin position="221"/>
        <end position="242"/>
    </location>
</feature>
<evidence type="ECO:0000313" key="3">
    <source>
        <dbReference type="EMBL" id="MBC2864183.1"/>
    </source>
</evidence>
<feature type="compositionally biased region" description="Basic and acidic residues" evidence="1">
    <location>
        <begin position="452"/>
        <end position="472"/>
    </location>
</feature>
<proteinExistence type="predicted"/>
<dbReference type="Proteomes" id="UP000517694">
    <property type="component" value="Unassembled WGS sequence"/>
</dbReference>
<feature type="transmembrane region" description="Helical" evidence="2">
    <location>
        <begin position="263"/>
        <end position="285"/>
    </location>
</feature>
<feature type="transmembrane region" description="Helical" evidence="2">
    <location>
        <begin position="326"/>
        <end position="346"/>
    </location>
</feature>
<accession>A0A7X1HYE2</accession>
<name>A0A7X1HYE2_9ACTN</name>
<feature type="compositionally biased region" description="Basic and acidic residues" evidence="1">
    <location>
        <begin position="547"/>
        <end position="568"/>
    </location>
</feature>
<feature type="compositionally biased region" description="Basic and acidic residues" evidence="1">
    <location>
        <begin position="575"/>
        <end position="591"/>
    </location>
</feature>
<evidence type="ECO:0000313" key="4">
    <source>
        <dbReference type="Proteomes" id="UP000517694"/>
    </source>
</evidence>
<gene>
    <name evidence="3" type="ORF">H1R13_03980</name>
</gene>
<feature type="transmembrane region" description="Helical" evidence="2">
    <location>
        <begin position="132"/>
        <end position="152"/>
    </location>
</feature>
<feature type="transmembrane region" description="Helical" evidence="2">
    <location>
        <begin position="164"/>
        <end position="184"/>
    </location>
</feature>
<feature type="transmembrane region" description="Helical" evidence="2">
    <location>
        <begin position="67"/>
        <end position="84"/>
    </location>
</feature>
<dbReference type="AlphaFoldDB" id="A0A7X1HYE2"/>
<keyword evidence="4" id="KW-1185">Reference proteome</keyword>
<feature type="compositionally biased region" description="Low complexity" evidence="1">
    <location>
        <begin position="473"/>
        <end position="486"/>
    </location>
</feature>
<feature type="transmembrane region" description="Helical" evidence="2">
    <location>
        <begin position="418"/>
        <end position="439"/>
    </location>
</feature>
<dbReference type="EMBL" id="JACMHY010000001">
    <property type="protein sequence ID" value="MBC2864183.1"/>
    <property type="molecule type" value="Genomic_DNA"/>
</dbReference>
<dbReference type="Pfam" id="PF19877">
    <property type="entry name" value="DUF6350"/>
    <property type="match status" value="1"/>
</dbReference>
<evidence type="ECO:0000256" key="2">
    <source>
        <dbReference type="SAM" id="Phobius"/>
    </source>
</evidence>
<feature type="compositionally biased region" description="Basic and acidic residues" evidence="1">
    <location>
        <begin position="530"/>
        <end position="539"/>
    </location>
</feature>
<feature type="transmembrane region" description="Helical" evidence="2">
    <location>
        <begin position="91"/>
        <end position="112"/>
    </location>
</feature>
<keyword evidence="2" id="KW-0812">Transmembrane</keyword>
<evidence type="ECO:0008006" key="5">
    <source>
        <dbReference type="Google" id="ProtNLM"/>
    </source>
</evidence>
<dbReference type="RefSeq" id="WP_185946765.1">
    <property type="nucleotide sequence ID" value="NZ_JACMHY010000001.1"/>
</dbReference>
<comment type="caution">
    <text evidence="3">The sequence shown here is derived from an EMBL/GenBank/DDBJ whole genome shotgun (WGS) entry which is preliminary data.</text>
</comment>
<protein>
    <recommendedName>
        <fullName evidence="5">Integral membrane protein</fullName>
    </recommendedName>
</protein>